<evidence type="ECO:0000313" key="2">
    <source>
        <dbReference type="EMBL" id="QCL09466.1"/>
    </source>
</evidence>
<protein>
    <submittedName>
        <fullName evidence="2">Uncharacterized protein</fullName>
    </submittedName>
</protein>
<gene>
    <name evidence="2" type="ORF">pC5.7c_599</name>
</gene>
<reference evidence="2" key="1">
    <citation type="submission" date="2018-12" db="EMBL/GenBank/DDBJ databases">
        <title>Three Rhizobium rhizogenes strains isolated from the same crown gall tumor carry diverse plasmids.</title>
        <authorList>
            <person name="Pulawska J."/>
            <person name="Kuzmanovic N."/>
        </authorList>
    </citation>
    <scope>NUCLEOTIDE SEQUENCE</scope>
    <source>
        <strain evidence="2">C5.7</strain>
        <plasmid evidence="2">pC5.7c</plasmid>
    </source>
</reference>
<feature type="compositionally biased region" description="Polar residues" evidence="1">
    <location>
        <begin position="1"/>
        <end position="22"/>
    </location>
</feature>
<sequence>MDSTRSSRFARSLQAQSPQAPKNISVGGVRRRAVQRTLCAQKPYFPAFPPQIAAGARSSNWMTRHQ</sequence>
<organism evidence="2">
    <name type="scientific">Rhizobium rhizogenes</name>
    <name type="common">Agrobacterium rhizogenes</name>
    <dbReference type="NCBI Taxonomy" id="359"/>
    <lineage>
        <taxon>Bacteria</taxon>
        <taxon>Pseudomonadati</taxon>
        <taxon>Pseudomonadota</taxon>
        <taxon>Alphaproteobacteria</taxon>
        <taxon>Hyphomicrobiales</taxon>
        <taxon>Rhizobiaceae</taxon>
        <taxon>Rhizobium/Agrobacterium group</taxon>
        <taxon>Rhizobium</taxon>
    </lineage>
</organism>
<name>A0A7S4ZU52_RHIRH</name>
<accession>A0A7S4ZU52</accession>
<keyword evidence="2" id="KW-0614">Plasmid</keyword>
<proteinExistence type="predicted"/>
<feature type="region of interest" description="Disordered" evidence="1">
    <location>
        <begin position="1"/>
        <end position="29"/>
    </location>
</feature>
<evidence type="ECO:0000256" key="1">
    <source>
        <dbReference type="SAM" id="MobiDB-lite"/>
    </source>
</evidence>
<geneLocation type="plasmid" evidence="2">
    <name>pC5.7c</name>
</geneLocation>
<dbReference type="EMBL" id="MK318969">
    <property type="protein sequence ID" value="QCL09466.1"/>
    <property type="molecule type" value="Genomic_DNA"/>
</dbReference>
<dbReference type="AlphaFoldDB" id="A0A7S4ZU52"/>